<sequence>MFGWRREARRALEAERASTSMRFVPAVVAKLTPDPLAVPAQRCRQARRRDPAAGIELEISGVAVRVGPGASGAQIAAVIRALKGSA</sequence>
<organism evidence="1 2">
    <name type="scientific">Methylobacterium brachythecii</name>
    <dbReference type="NCBI Taxonomy" id="1176177"/>
    <lineage>
        <taxon>Bacteria</taxon>
        <taxon>Pseudomonadati</taxon>
        <taxon>Pseudomonadota</taxon>
        <taxon>Alphaproteobacteria</taxon>
        <taxon>Hyphomicrobiales</taxon>
        <taxon>Methylobacteriaceae</taxon>
        <taxon>Methylobacterium</taxon>
    </lineage>
</organism>
<protein>
    <recommendedName>
        <fullName evidence="3">Transposase</fullName>
    </recommendedName>
</protein>
<proteinExistence type="predicted"/>
<gene>
    <name evidence="1" type="ORF">GCM10007884_45650</name>
</gene>
<reference evidence="2" key="1">
    <citation type="journal article" date="2019" name="Int. J. Syst. Evol. Microbiol.">
        <title>The Global Catalogue of Microorganisms (GCM) 10K type strain sequencing project: providing services to taxonomists for standard genome sequencing and annotation.</title>
        <authorList>
            <consortium name="The Broad Institute Genomics Platform"/>
            <consortium name="The Broad Institute Genome Sequencing Center for Infectious Disease"/>
            <person name="Wu L."/>
            <person name="Ma J."/>
        </authorList>
    </citation>
    <scope>NUCLEOTIDE SEQUENCE [LARGE SCALE GENOMIC DNA]</scope>
    <source>
        <strain evidence="2">NBRC 107710</strain>
    </source>
</reference>
<evidence type="ECO:0000313" key="2">
    <source>
        <dbReference type="Proteomes" id="UP001156881"/>
    </source>
</evidence>
<dbReference type="EMBL" id="BSPG01000045">
    <property type="protein sequence ID" value="GLS46571.1"/>
    <property type="molecule type" value="Genomic_DNA"/>
</dbReference>
<accession>A0ABQ6DA63</accession>
<evidence type="ECO:0000313" key="1">
    <source>
        <dbReference type="EMBL" id="GLS46571.1"/>
    </source>
</evidence>
<dbReference type="Proteomes" id="UP001156881">
    <property type="component" value="Unassembled WGS sequence"/>
</dbReference>
<name>A0ABQ6DA63_9HYPH</name>
<evidence type="ECO:0008006" key="3">
    <source>
        <dbReference type="Google" id="ProtNLM"/>
    </source>
</evidence>
<comment type="caution">
    <text evidence="1">The sequence shown here is derived from an EMBL/GenBank/DDBJ whole genome shotgun (WGS) entry which is preliminary data.</text>
</comment>
<keyword evidence="2" id="KW-1185">Reference proteome</keyword>